<reference evidence="1 2" key="1">
    <citation type="submission" date="2017-08" db="EMBL/GenBank/DDBJ databases">
        <authorList>
            <person name="de Groot N.N."/>
        </authorList>
    </citation>
    <scope>NUCLEOTIDE SEQUENCE [LARGE SCALE GENOMIC DNA]</scope>
    <source>
        <strain evidence="1 2">Nm15</strain>
    </source>
</reference>
<protein>
    <submittedName>
        <fullName evidence="1">Uncharacterized protein</fullName>
    </submittedName>
</protein>
<dbReference type="EMBL" id="LT907782">
    <property type="protein sequence ID" value="SNX59744.1"/>
    <property type="molecule type" value="Genomic_DNA"/>
</dbReference>
<dbReference type="RefSeq" id="WP_096292456.1">
    <property type="nucleotide sequence ID" value="NZ_LT907782.1"/>
</dbReference>
<sequence>MIEYVEGEVIKRKACGVVSDKQLPIHDRAVALLAIIDMYYMRMIEAFNDCDPKFRRKAISLITGNDRIKKVTRDQYISNWIYANVQNPPFIPLHDVIEFLLVELEYEAEAHPMMRSGETSYRIL</sequence>
<organism evidence="1 2">
    <name type="scientific">Nitrosomonas ureae</name>
    <dbReference type="NCBI Taxonomy" id="44577"/>
    <lineage>
        <taxon>Bacteria</taxon>
        <taxon>Pseudomonadati</taxon>
        <taxon>Pseudomonadota</taxon>
        <taxon>Betaproteobacteria</taxon>
        <taxon>Nitrosomonadales</taxon>
        <taxon>Nitrosomonadaceae</taxon>
        <taxon>Nitrosomonas</taxon>
    </lineage>
</organism>
<accession>A0A285BWS5</accession>
<proteinExistence type="predicted"/>
<gene>
    <name evidence="1" type="ORF">SAMN06296273_1179</name>
</gene>
<dbReference type="Proteomes" id="UP000242498">
    <property type="component" value="Chromosome I"/>
</dbReference>
<evidence type="ECO:0000313" key="2">
    <source>
        <dbReference type="Proteomes" id="UP000242498"/>
    </source>
</evidence>
<dbReference type="AlphaFoldDB" id="A0A285BWS5"/>
<name>A0A285BWS5_9PROT</name>
<evidence type="ECO:0000313" key="1">
    <source>
        <dbReference type="EMBL" id="SNX59744.1"/>
    </source>
</evidence>